<proteinExistence type="predicted"/>
<comment type="caution">
    <text evidence="2">The sequence shown here is derived from an EMBL/GenBank/DDBJ whole genome shotgun (WGS) entry which is preliminary data.</text>
</comment>
<keyword evidence="3" id="KW-1185">Reference proteome</keyword>
<organism evidence="2 3">
    <name type="scientific">Strigomonas culicis</name>
    <dbReference type="NCBI Taxonomy" id="28005"/>
    <lineage>
        <taxon>Eukaryota</taxon>
        <taxon>Discoba</taxon>
        <taxon>Euglenozoa</taxon>
        <taxon>Kinetoplastea</taxon>
        <taxon>Metakinetoplastina</taxon>
        <taxon>Trypanosomatida</taxon>
        <taxon>Trypanosomatidae</taxon>
        <taxon>Strigomonadinae</taxon>
        <taxon>Strigomonas</taxon>
    </lineage>
</organism>
<dbReference type="InterPro" id="IPR052765">
    <property type="entry name" value="PGM-Related"/>
</dbReference>
<dbReference type="Proteomes" id="UP000015354">
    <property type="component" value="Unassembled WGS sequence"/>
</dbReference>
<feature type="region of interest" description="Disordered" evidence="1">
    <location>
        <begin position="142"/>
        <end position="168"/>
    </location>
</feature>
<feature type="region of interest" description="Disordered" evidence="1">
    <location>
        <begin position="189"/>
        <end position="225"/>
    </location>
</feature>
<dbReference type="SUPFAM" id="SSF53254">
    <property type="entry name" value="Phosphoglycerate mutase-like"/>
    <property type="match status" value="1"/>
</dbReference>
<dbReference type="EMBL" id="ATMH01010916">
    <property type="protein sequence ID" value="EPY16729.1"/>
    <property type="molecule type" value="Genomic_DNA"/>
</dbReference>
<protein>
    <submittedName>
        <fullName evidence="2">Uncharacterized protein</fullName>
    </submittedName>
</protein>
<dbReference type="Gene3D" id="3.40.50.1240">
    <property type="entry name" value="Phosphoglycerate mutase-like"/>
    <property type="match status" value="1"/>
</dbReference>
<gene>
    <name evidence="2" type="ORF">STCU_11027</name>
</gene>
<dbReference type="InterPro" id="IPR029033">
    <property type="entry name" value="His_PPase_superfam"/>
</dbReference>
<feature type="region of interest" description="Disordered" evidence="1">
    <location>
        <begin position="1"/>
        <end position="28"/>
    </location>
</feature>
<dbReference type="OrthoDB" id="10261749at2759"/>
<dbReference type="InterPro" id="IPR013078">
    <property type="entry name" value="His_Pase_superF_clade-1"/>
</dbReference>
<accession>S9TIL4</accession>
<dbReference type="PANTHER" id="PTHR46192">
    <property type="entry name" value="BROAD-RANGE ACID PHOSPHATASE DET1"/>
    <property type="match status" value="1"/>
</dbReference>
<evidence type="ECO:0000313" key="3">
    <source>
        <dbReference type="Proteomes" id="UP000015354"/>
    </source>
</evidence>
<dbReference type="AlphaFoldDB" id="S9TIL4"/>
<sequence length="235" mass="26468">MNEPQTMRRPEMSRPRGDAGAPAPDEVAARGVLPPSDVGAAREDQNVVIVAHGLLIRLFIGRWFHVPMEVFDTMLNPPNCSITVLERDDAAGRLIMSEKSRQLFGSDPLLQLMNFTGRESDPLWYRERFLGIVDPDDLSSSGFHVEEDDDENHSYRSAQHNSDVGAPQRFVQRRAQELQRLRARHLEQVAADKQRRRQAAADTEALVKSGGDATESDYGATAVTEEKLRKWSKEF</sequence>
<feature type="compositionally biased region" description="Basic and acidic residues" evidence="1">
    <location>
        <begin position="1"/>
        <end position="17"/>
    </location>
</feature>
<dbReference type="Pfam" id="PF00300">
    <property type="entry name" value="His_Phos_1"/>
    <property type="match status" value="1"/>
</dbReference>
<reference evidence="2 3" key="1">
    <citation type="journal article" date="2013" name="PLoS ONE">
        <title>Predicting the Proteins of Angomonas deanei, Strigomonas culicis and Their Respective Endosymbionts Reveals New Aspects of the Trypanosomatidae Family.</title>
        <authorList>
            <person name="Motta M.C."/>
            <person name="Martins A.C."/>
            <person name="de Souza S.S."/>
            <person name="Catta-Preta C.M."/>
            <person name="Silva R."/>
            <person name="Klein C.C."/>
            <person name="de Almeida L.G."/>
            <person name="de Lima Cunha O."/>
            <person name="Ciapina L.P."/>
            <person name="Brocchi M."/>
            <person name="Colabardini A.C."/>
            <person name="de Araujo Lima B."/>
            <person name="Machado C.R."/>
            <person name="de Almeida Soares C.M."/>
            <person name="Probst C.M."/>
            <person name="de Menezes C.B."/>
            <person name="Thompson C.E."/>
            <person name="Bartholomeu D.C."/>
            <person name="Gradia D.F."/>
            <person name="Pavoni D.P."/>
            <person name="Grisard E.C."/>
            <person name="Fantinatti-Garboggini F."/>
            <person name="Marchini F.K."/>
            <person name="Rodrigues-Luiz G.F."/>
            <person name="Wagner G."/>
            <person name="Goldman G.H."/>
            <person name="Fietto J.L."/>
            <person name="Elias M.C."/>
            <person name="Goldman M.H."/>
            <person name="Sagot M.F."/>
            <person name="Pereira M."/>
            <person name="Stoco P.H."/>
            <person name="de Mendonca-Neto R.P."/>
            <person name="Teixeira S.M."/>
            <person name="Maciel T.E."/>
            <person name="de Oliveira Mendes T.A."/>
            <person name="Urmenyi T.P."/>
            <person name="de Souza W."/>
            <person name="Schenkman S."/>
            <person name="de Vasconcelos A.T."/>
        </authorList>
    </citation>
    <scope>NUCLEOTIDE SEQUENCE [LARGE SCALE GENOMIC DNA]</scope>
</reference>
<evidence type="ECO:0000256" key="1">
    <source>
        <dbReference type="SAM" id="MobiDB-lite"/>
    </source>
</evidence>
<evidence type="ECO:0000313" key="2">
    <source>
        <dbReference type="EMBL" id="EPY16729.1"/>
    </source>
</evidence>
<name>S9TIL4_9TRYP</name>